<proteinExistence type="inferred from homology"/>
<evidence type="ECO:0000256" key="8">
    <source>
        <dbReference type="ARBA" id="ARBA00023034"/>
    </source>
</evidence>
<dbReference type="Pfam" id="PF03635">
    <property type="entry name" value="Vps35"/>
    <property type="match status" value="1"/>
</dbReference>
<evidence type="ECO:0000313" key="12">
    <source>
        <dbReference type="WBParaSite" id="TMUE_2000009506.1"/>
    </source>
</evidence>
<dbReference type="GO" id="GO:0030906">
    <property type="term" value="C:retromer, cargo-selective complex"/>
    <property type="evidence" value="ECO:0007669"/>
    <property type="project" value="InterPro"/>
</dbReference>
<dbReference type="FunFam" id="1.25.40.660:FF:000003">
    <property type="entry name" value="Vacuolar protein sorting-associated protein 35"/>
    <property type="match status" value="1"/>
</dbReference>
<dbReference type="PANTHER" id="PTHR11099:SF0">
    <property type="entry name" value="VACUOLAR PROTEIN SORTING-ASSOCIATED PROTEIN 35"/>
    <property type="match status" value="1"/>
</dbReference>
<evidence type="ECO:0000256" key="10">
    <source>
        <dbReference type="PIRNR" id="PIRNR009375"/>
    </source>
</evidence>
<comment type="subcellular location">
    <subcellularLocation>
        <location evidence="3">Cytoplasm</location>
    </subcellularLocation>
    <subcellularLocation>
        <location evidence="2">Golgi apparatus membrane</location>
    </subcellularLocation>
    <subcellularLocation>
        <location evidence="1">Membrane</location>
        <topology evidence="1">Peripheral membrane protein</topology>
    </subcellularLocation>
</comment>
<dbReference type="GO" id="GO:0005770">
    <property type="term" value="C:late endosome"/>
    <property type="evidence" value="ECO:0007669"/>
    <property type="project" value="TreeGrafter"/>
</dbReference>
<protein>
    <recommendedName>
        <fullName evidence="10">Vacuolar protein sorting-associated protein 35</fullName>
    </recommendedName>
</protein>
<name>A0A5S6QQ92_TRIMR</name>
<organism evidence="11 12">
    <name type="scientific">Trichuris muris</name>
    <name type="common">Mouse whipworm</name>
    <dbReference type="NCBI Taxonomy" id="70415"/>
    <lineage>
        <taxon>Eukaryota</taxon>
        <taxon>Metazoa</taxon>
        <taxon>Ecdysozoa</taxon>
        <taxon>Nematoda</taxon>
        <taxon>Enoplea</taxon>
        <taxon>Dorylaimia</taxon>
        <taxon>Trichinellida</taxon>
        <taxon>Trichuridae</taxon>
        <taxon>Trichuris</taxon>
    </lineage>
</organism>
<reference evidence="12" key="1">
    <citation type="submission" date="2019-12" db="UniProtKB">
        <authorList>
            <consortium name="WormBaseParasite"/>
        </authorList>
    </citation>
    <scope>IDENTIFICATION</scope>
</reference>
<comment type="function">
    <text evidence="10">Plays a role in vesicular protein sorting.</text>
</comment>
<keyword evidence="7 10" id="KW-0653">Protein transport</keyword>
<accession>A0A5S6QQ92</accession>
<dbReference type="PIRSF" id="PIRSF009375">
    <property type="entry name" value="Retromer_Vps35"/>
    <property type="match status" value="1"/>
</dbReference>
<keyword evidence="11" id="KW-1185">Reference proteome</keyword>
<keyword evidence="9" id="KW-0472">Membrane</keyword>
<keyword evidence="8" id="KW-0333">Golgi apparatus</keyword>
<dbReference type="InterPro" id="IPR005378">
    <property type="entry name" value="Vps35"/>
</dbReference>
<dbReference type="InterPro" id="IPR042491">
    <property type="entry name" value="Vps35_C"/>
</dbReference>
<evidence type="ECO:0000256" key="6">
    <source>
        <dbReference type="ARBA" id="ARBA00022490"/>
    </source>
</evidence>
<evidence type="ECO:0000256" key="5">
    <source>
        <dbReference type="ARBA" id="ARBA00022448"/>
    </source>
</evidence>
<dbReference type="Gene3D" id="1.25.40.660">
    <property type="entry name" value="Vacuolar protein sorting-associated protein 35, helical subcomplex Vps35-C"/>
    <property type="match status" value="1"/>
</dbReference>
<dbReference type="WBParaSite" id="TMUE_2000009506.1">
    <property type="protein sequence ID" value="TMUE_2000009506.1"/>
    <property type="gene ID" value="WBGene00293037"/>
</dbReference>
<keyword evidence="5 10" id="KW-0813">Transport</keyword>
<sequence length="798" mass="91753">MVREEGQETVDQKKLLDDSLHQVKLEAAEMRHCLEKGHMLDALKHASQMLAELRTSSLMPKYYYHLYMEITHELQRLELALIDEFQKGNRRPDLYEVVQYASNIIPRLYLLITIGIAFIKLHEANRRDILRDLVEMCCGVQHPLRGLFLRHYLLQCTQNLLPKNLNEEKTEDGTVRDSVDFILANFGEMNKLWVRMQHQGQSRDRERRERERRELQILVGTNLVRLSQLDNIDMDYYKKSILPKILVQIVSCKDPIAQEYLMECVIQVFSDEFHVHSLDVFLKTCADMHQHVNIKNVLTALIDRISSYGVTEEGKEIKENHGLFELLSEQIASIVQSRSEMPPEDVVQLQISMINFALSCYRDRYQFVDKVFESTYSILQGETIPKIAYNCPFGKELGKLFRIPVDSYKDVLSLLMLEHYGLALSMLDHRGRIKIASCIVMNMLDERTTVNTVEATEKLLGLLNVLLTDQIDQPRDYEKSDDFVEEQILVSKMVHLLYSDDRDVHHAIITTAHKFFSVGGRHRLMHTYVPLIFKSFVLSKDYYNGKDEDAAWQEKTKSIFRFIHQAVSSLLNETESASLSFRLFLQSALVIDGIPIENREVLAYEFLSQAFAVYEEEISDSRAQLAAILLITGTLQKISCFSEENHEPLRTQCLLSASKLFKKPDQCRAVISCAHLFWSGQIAGQNDPMHQGKRVVECLKKGLKIAGQCVDPCVQVQLFIEVLNHYICFSEGGCHEITNDMIDELIAKIREALSCLEMSTDVEQIQKHFNNTLEHLKTKAAETKSAAETVASFSEAAI</sequence>
<dbReference type="GO" id="GO:0000139">
    <property type="term" value="C:Golgi membrane"/>
    <property type="evidence" value="ECO:0007669"/>
    <property type="project" value="UniProtKB-SubCell"/>
</dbReference>
<evidence type="ECO:0000256" key="2">
    <source>
        <dbReference type="ARBA" id="ARBA00004394"/>
    </source>
</evidence>
<comment type="similarity">
    <text evidence="4 10">Belongs to the VPS35 family.</text>
</comment>
<dbReference type="GO" id="GO:0005829">
    <property type="term" value="C:cytosol"/>
    <property type="evidence" value="ECO:0007669"/>
    <property type="project" value="GOC"/>
</dbReference>
<evidence type="ECO:0000313" key="11">
    <source>
        <dbReference type="Proteomes" id="UP000046395"/>
    </source>
</evidence>
<evidence type="ECO:0000256" key="7">
    <source>
        <dbReference type="ARBA" id="ARBA00022927"/>
    </source>
</evidence>
<evidence type="ECO:0000256" key="4">
    <source>
        <dbReference type="ARBA" id="ARBA00006536"/>
    </source>
</evidence>
<dbReference type="PANTHER" id="PTHR11099">
    <property type="entry name" value="VACUOLAR SORTING PROTEIN 35"/>
    <property type="match status" value="1"/>
</dbReference>
<evidence type="ECO:0000256" key="3">
    <source>
        <dbReference type="ARBA" id="ARBA00004496"/>
    </source>
</evidence>
<evidence type="ECO:0000256" key="9">
    <source>
        <dbReference type="ARBA" id="ARBA00023136"/>
    </source>
</evidence>
<dbReference type="STRING" id="70415.A0A5S6QQ92"/>
<keyword evidence="6" id="KW-0963">Cytoplasm</keyword>
<evidence type="ECO:0000256" key="1">
    <source>
        <dbReference type="ARBA" id="ARBA00004170"/>
    </source>
</evidence>
<dbReference type="GO" id="GO:0042147">
    <property type="term" value="P:retrograde transport, endosome to Golgi"/>
    <property type="evidence" value="ECO:0007669"/>
    <property type="project" value="InterPro"/>
</dbReference>
<dbReference type="GO" id="GO:0006886">
    <property type="term" value="P:intracellular protein transport"/>
    <property type="evidence" value="ECO:0007669"/>
    <property type="project" value="TreeGrafter"/>
</dbReference>
<dbReference type="Proteomes" id="UP000046395">
    <property type="component" value="Unassembled WGS sequence"/>
</dbReference>
<dbReference type="AlphaFoldDB" id="A0A5S6QQ92"/>